<evidence type="ECO:0000313" key="2">
    <source>
        <dbReference type="Proteomes" id="UP001215280"/>
    </source>
</evidence>
<dbReference type="Proteomes" id="UP001215280">
    <property type="component" value="Unassembled WGS sequence"/>
</dbReference>
<dbReference type="InterPro" id="IPR051864">
    <property type="entry name" value="NCF2_NOXA1"/>
</dbReference>
<dbReference type="Pfam" id="PF13181">
    <property type="entry name" value="TPR_8"/>
    <property type="match status" value="1"/>
</dbReference>
<dbReference type="SMART" id="SM00028">
    <property type="entry name" value="TPR"/>
    <property type="match status" value="3"/>
</dbReference>
<comment type="caution">
    <text evidence="1">The sequence shown here is derived from an EMBL/GenBank/DDBJ whole genome shotgun (WGS) entry which is preliminary data.</text>
</comment>
<dbReference type="InterPro" id="IPR011990">
    <property type="entry name" value="TPR-like_helical_dom_sf"/>
</dbReference>
<name>A0AAD7N9S3_9AGAR</name>
<accession>A0AAD7N9S3</accession>
<dbReference type="InterPro" id="IPR019734">
    <property type="entry name" value="TPR_rpt"/>
</dbReference>
<gene>
    <name evidence="1" type="ORF">DFH07DRAFT_825993</name>
</gene>
<dbReference type="AlphaFoldDB" id="A0AAD7N9S3"/>
<keyword evidence="2" id="KW-1185">Reference proteome</keyword>
<dbReference type="PANTHER" id="PTHR15175:SF0">
    <property type="entry name" value="SH3 DOMAIN-CONTAINING PROTEIN C23A1.17"/>
    <property type="match status" value="1"/>
</dbReference>
<sequence length="264" mass="30258">MLLKDELKIWAAALNAFNGKNYELALELFGRMDKSATISTNMGLLCAAMGHHEKALRHFTDATTRDSYLTISYFQRGVSHFLLERYRPASRDFKRAWLSLRGNHEINYEQLGLKFRLFASEVLFNLGLSRIRMERMDKGLEYLEKARLLTMIEDHDVIEDVIRQKGEGYTVFSIAPGVLYWPSDNKLMGIETKDFMGKATLIAATDLDDLTTGFSGLQLRRQRNLNRQSKAVVARRVTLFSVSEVAPRRSTDDQERADEGLRLP</sequence>
<dbReference type="PANTHER" id="PTHR15175">
    <property type="entry name" value="NEUTROPHIL CYTOSOLIC FACTOR 2, NEUTROPHIL NADPH OXIDASE FACTOR 2"/>
    <property type="match status" value="1"/>
</dbReference>
<proteinExistence type="predicted"/>
<dbReference type="EMBL" id="JARJLG010000077">
    <property type="protein sequence ID" value="KAJ7751744.1"/>
    <property type="molecule type" value="Genomic_DNA"/>
</dbReference>
<dbReference type="Gene3D" id="1.25.40.10">
    <property type="entry name" value="Tetratricopeptide repeat domain"/>
    <property type="match status" value="1"/>
</dbReference>
<organism evidence="1 2">
    <name type="scientific">Mycena maculata</name>
    <dbReference type="NCBI Taxonomy" id="230809"/>
    <lineage>
        <taxon>Eukaryota</taxon>
        <taxon>Fungi</taxon>
        <taxon>Dikarya</taxon>
        <taxon>Basidiomycota</taxon>
        <taxon>Agaricomycotina</taxon>
        <taxon>Agaricomycetes</taxon>
        <taxon>Agaricomycetidae</taxon>
        <taxon>Agaricales</taxon>
        <taxon>Marasmiineae</taxon>
        <taxon>Mycenaceae</taxon>
        <taxon>Mycena</taxon>
    </lineage>
</organism>
<protein>
    <submittedName>
        <fullName evidence="1">Uncharacterized protein</fullName>
    </submittedName>
</protein>
<reference evidence="1" key="1">
    <citation type="submission" date="2023-03" db="EMBL/GenBank/DDBJ databases">
        <title>Massive genome expansion in bonnet fungi (Mycena s.s.) driven by repeated elements and novel gene families across ecological guilds.</title>
        <authorList>
            <consortium name="Lawrence Berkeley National Laboratory"/>
            <person name="Harder C.B."/>
            <person name="Miyauchi S."/>
            <person name="Viragh M."/>
            <person name="Kuo A."/>
            <person name="Thoen E."/>
            <person name="Andreopoulos B."/>
            <person name="Lu D."/>
            <person name="Skrede I."/>
            <person name="Drula E."/>
            <person name="Henrissat B."/>
            <person name="Morin E."/>
            <person name="Kohler A."/>
            <person name="Barry K."/>
            <person name="LaButti K."/>
            <person name="Morin E."/>
            <person name="Salamov A."/>
            <person name="Lipzen A."/>
            <person name="Mereny Z."/>
            <person name="Hegedus B."/>
            <person name="Baldrian P."/>
            <person name="Stursova M."/>
            <person name="Weitz H."/>
            <person name="Taylor A."/>
            <person name="Grigoriev I.V."/>
            <person name="Nagy L.G."/>
            <person name="Martin F."/>
            <person name="Kauserud H."/>
        </authorList>
    </citation>
    <scope>NUCLEOTIDE SEQUENCE</scope>
    <source>
        <strain evidence="1">CBHHK188m</strain>
    </source>
</reference>
<dbReference type="SUPFAM" id="SSF48452">
    <property type="entry name" value="TPR-like"/>
    <property type="match status" value="1"/>
</dbReference>
<evidence type="ECO:0000313" key="1">
    <source>
        <dbReference type="EMBL" id="KAJ7751744.1"/>
    </source>
</evidence>